<evidence type="ECO:0000256" key="2">
    <source>
        <dbReference type="ARBA" id="ARBA00022692"/>
    </source>
</evidence>
<keyword evidence="8" id="KW-1185">Reference proteome</keyword>
<feature type="domain" description="EXS" evidence="6">
    <location>
        <begin position="36"/>
        <end position="231"/>
    </location>
</feature>
<reference evidence="8" key="2">
    <citation type="submission" date="2015-01" db="EMBL/GenBank/DDBJ databases">
        <title>Evolutionary Origins and Diversification of the Mycorrhizal Mutualists.</title>
        <authorList>
            <consortium name="DOE Joint Genome Institute"/>
            <consortium name="Mycorrhizal Genomics Consortium"/>
            <person name="Kohler A."/>
            <person name="Kuo A."/>
            <person name="Nagy L.G."/>
            <person name="Floudas D."/>
            <person name="Copeland A."/>
            <person name="Barry K.W."/>
            <person name="Cichocki N."/>
            <person name="Veneault-Fourrey C."/>
            <person name="LaButti K."/>
            <person name="Lindquist E.A."/>
            <person name="Lipzen A."/>
            <person name="Lundell T."/>
            <person name="Morin E."/>
            <person name="Murat C."/>
            <person name="Riley R."/>
            <person name="Ohm R."/>
            <person name="Sun H."/>
            <person name="Tunlid A."/>
            <person name="Henrissat B."/>
            <person name="Grigoriev I.V."/>
            <person name="Hibbett D.S."/>
            <person name="Martin F."/>
        </authorList>
    </citation>
    <scope>NUCLEOTIDE SEQUENCE [LARGE SCALE GENOMIC DNA]</scope>
    <source>
        <strain evidence="8">F 1598</strain>
    </source>
</reference>
<dbReference type="Proteomes" id="UP000054166">
    <property type="component" value="Unassembled WGS sequence"/>
</dbReference>
<keyword evidence="2 5" id="KW-0812">Transmembrane</keyword>
<reference evidence="7 8" key="1">
    <citation type="submission" date="2014-04" db="EMBL/GenBank/DDBJ databases">
        <authorList>
            <consortium name="DOE Joint Genome Institute"/>
            <person name="Kuo A."/>
            <person name="Tarkka M."/>
            <person name="Buscot F."/>
            <person name="Kohler A."/>
            <person name="Nagy L.G."/>
            <person name="Floudas D."/>
            <person name="Copeland A."/>
            <person name="Barry K.W."/>
            <person name="Cichocki N."/>
            <person name="Veneault-Fourrey C."/>
            <person name="LaButti K."/>
            <person name="Lindquist E.A."/>
            <person name="Lipzen A."/>
            <person name="Lundell T."/>
            <person name="Morin E."/>
            <person name="Murat C."/>
            <person name="Sun H."/>
            <person name="Tunlid A."/>
            <person name="Henrissat B."/>
            <person name="Grigoriev I.V."/>
            <person name="Hibbett D.S."/>
            <person name="Martin F."/>
            <person name="Nordberg H.P."/>
            <person name="Cantor M.N."/>
            <person name="Hua S.X."/>
        </authorList>
    </citation>
    <scope>NUCLEOTIDE SEQUENCE [LARGE SCALE GENOMIC DNA]</scope>
    <source>
        <strain evidence="7 8">F 1598</strain>
    </source>
</reference>
<evidence type="ECO:0000256" key="5">
    <source>
        <dbReference type="SAM" id="Phobius"/>
    </source>
</evidence>
<protein>
    <recommendedName>
        <fullName evidence="6">EXS domain-containing protein</fullName>
    </recommendedName>
</protein>
<organism evidence="7 8">
    <name type="scientific">Piloderma croceum (strain F 1598)</name>
    <dbReference type="NCBI Taxonomy" id="765440"/>
    <lineage>
        <taxon>Eukaryota</taxon>
        <taxon>Fungi</taxon>
        <taxon>Dikarya</taxon>
        <taxon>Basidiomycota</taxon>
        <taxon>Agaricomycotina</taxon>
        <taxon>Agaricomycetes</taxon>
        <taxon>Agaricomycetidae</taxon>
        <taxon>Atheliales</taxon>
        <taxon>Atheliaceae</taxon>
        <taxon>Piloderma</taxon>
    </lineage>
</organism>
<dbReference type="GO" id="GO:0005794">
    <property type="term" value="C:Golgi apparatus"/>
    <property type="evidence" value="ECO:0007669"/>
    <property type="project" value="TreeGrafter"/>
</dbReference>
<feature type="transmembrane region" description="Helical" evidence="5">
    <location>
        <begin position="151"/>
        <end position="170"/>
    </location>
</feature>
<evidence type="ECO:0000259" key="6">
    <source>
        <dbReference type="PROSITE" id="PS51380"/>
    </source>
</evidence>
<dbReference type="PANTHER" id="PTHR10783:SF103">
    <property type="entry name" value="SOLUTE CARRIER FAMILY 53 MEMBER 1"/>
    <property type="match status" value="1"/>
</dbReference>
<dbReference type="InParanoid" id="A0A0C3GDA7"/>
<gene>
    <name evidence="7" type="ORF">PILCRDRAFT_193808</name>
</gene>
<feature type="transmembrane region" description="Helical" evidence="5">
    <location>
        <begin position="39"/>
        <end position="58"/>
    </location>
</feature>
<evidence type="ECO:0000256" key="3">
    <source>
        <dbReference type="ARBA" id="ARBA00022989"/>
    </source>
</evidence>
<dbReference type="GO" id="GO:0006817">
    <property type="term" value="P:phosphate ion transport"/>
    <property type="evidence" value="ECO:0007669"/>
    <property type="project" value="TreeGrafter"/>
</dbReference>
<dbReference type="EMBL" id="KN832974">
    <property type="protein sequence ID" value="KIM89689.1"/>
    <property type="molecule type" value="Genomic_DNA"/>
</dbReference>
<dbReference type="PANTHER" id="PTHR10783">
    <property type="entry name" value="XENOTROPIC AND POLYTROPIC RETROVIRUS RECEPTOR 1-RELATED"/>
    <property type="match status" value="1"/>
</dbReference>
<evidence type="ECO:0000256" key="1">
    <source>
        <dbReference type="ARBA" id="ARBA00004141"/>
    </source>
</evidence>
<feature type="transmembrane region" description="Helical" evidence="5">
    <location>
        <begin position="70"/>
        <end position="92"/>
    </location>
</feature>
<evidence type="ECO:0000313" key="8">
    <source>
        <dbReference type="Proteomes" id="UP000054166"/>
    </source>
</evidence>
<keyword evidence="3 5" id="KW-1133">Transmembrane helix</keyword>
<comment type="subcellular location">
    <subcellularLocation>
        <location evidence="1">Membrane</location>
        <topology evidence="1">Multi-pass membrane protein</topology>
    </subcellularLocation>
</comment>
<proteinExistence type="predicted"/>
<dbReference type="OrthoDB" id="9970435at2759"/>
<dbReference type="InterPro" id="IPR004342">
    <property type="entry name" value="EXS_C"/>
</dbReference>
<accession>A0A0C3GDA7</accession>
<name>A0A0C3GDA7_PILCF</name>
<dbReference type="PROSITE" id="PS51380">
    <property type="entry name" value="EXS"/>
    <property type="match status" value="1"/>
</dbReference>
<dbReference type="STRING" id="765440.A0A0C3GDA7"/>
<evidence type="ECO:0000256" key="4">
    <source>
        <dbReference type="ARBA" id="ARBA00023136"/>
    </source>
</evidence>
<dbReference type="GO" id="GO:0000822">
    <property type="term" value="F:inositol hexakisphosphate binding"/>
    <property type="evidence" value="ECO:0007669"/>
    <property type="project" value="TreeGrafter"/>
</dbReference>
<dbReference type="HOGENOM" id="CLU_071107_0_0_1"/>
<dbReference type="Pfam" id="PF03124">
    <property type="entry name" value="EXS"/>
    <property type="match status" value="1"/>
</dbReference>
<sequence length="268" mass="31754">MGDQFCSLVFTLSNLYFTFCAYAHKFQPTVWETCGTQSQKGWLVAFVLAMLPLLARLIQSVRRYADSKLVTHLINGGKYGSGIIYYFFYYLWRHHGVTDRGGSFVLWCLFGAVYSIYACTWDFLMDWSFFKPRSRYPLLRPDLVYTNEIPFYYFTLVSNVLIRFIWVFYIPERGPSITLRTFIGGMLEMLRRWQWNFFRLENEHLGNMDQYRVTREVPLPYRFDETAHEEEDDADEEGITHKGWLRRQRVFSTNLMKVSGPADESHIG</sequence>
<dbReference type="GO" id="GO:0005886">
    <property type="term" value="C:plasma membrane"/>
    <property type="evidence" value="ECO:0007669"/>
    <property type="project" value="TreeGrafter"/>
</dbReference>
<dbReference type="AlphaFoldDB" id="A0A0C3GDA7"/>
<dbReference type="GO" id="GO:0016036">
    <property type="term" value="P:cellular response to phosphate starvation"/>
    <property type="evidence" value="ECO:0007669"/>
    <property type="project" value="TreeGrafter"/>
</dbReference>
<evidence type="ECO:0000313" key="7">
    <source>
        <dbReference type="EMBL" id="KIM89689.1"/>
    </source>
</evidence>
<feature type="transmembrane region" description="Helical" evidence="5">
    <location>
        <begin position="104"/>
        <end position="130"/>
    </location>
</feature>
<keyword evidence="4 5" id="KW-0472">Membrane</keyword>